<dbReference type="EMBL" id="JBHUIM010000003">
    <property type="protein sequence ID" value="MFD2248351.1"/>
    <property type="molecule type" value="Genomic_DNA"/>
</dbReference>
<evidence type="ECO:0000313" key="3">
    <source>
        <dbReference type="EMBL" id="MFD2248351.1"/>
    </source>
</evidence>
<reference evidence="4" key="1">
    <citation type="journal article" date="2019" name="Int. J. Syst. Evol. Microbiol.">
        <title>The Global Catalogue of Microorganisms (GCM) 10K type strain sequencing project: providing services to taxonomists for standard genome sequencing and annotation.</title>
        <authorList>
            <consortium name="The Broad Institute Genomics Platform"/>
            <consortium name="The Broad Institute Genome Sequencing Center for Infectious Disease"/>
            <person name="Wu L."/>
            <person name="Ma J."/>
        </authorList>
    </citation>
    <scope>NUCLEOTIDE SEQUENCE [LARGE SCALE GENOMIC DNA]</scope>
    <source>
        <strain evidence="4">CGMCC 4.1782</strain>
    </source>
</reference>
<organism evidence="3 4">
    <name type="scientific">Pontibacter ruber</name>
    <dbReference type="NCBI Taxonomy" id="1343895"/>
    <lineage>
        <taxon>Bacteria</taxon>
        <taxon>Pseudomonadati</taxon>
        <taxon>Bacteroidota</taxon>
        <taxon>Cytophagia</taxon>
        <taxon>Cytophagales</taxon>
        <taxon>Hymenobacteraceae</taxon>
        <taxon>Pontibacter</taxon>
    </lineage>
</organism>
<evidence type="ECO:0000313" key="4">
    <source>
        <dbReference type="Proteomes" id="UP001597374"/>
    </source>
</evidence>
<accession>A0ABW5D0Y4</accession>
<evidence type="ECO:0000256" key="2">
    <source>
        <dbReference type="SAM" id="SignalP"/>
    </source>
</evidence>
<sequence>MTTLKLTLYLLTVILMASCSPLARSNKAILMDDDGRSMRFVNGKQDKVHKKWKSNTYKAKSKSAKRRR</sequence>
<feature type="compositionally biased region" description="Basic residues" evidence="1">
    <location>
        <begin position="47"/>
        <end position="68"/>
    </location>
</feature>
<feature type="signal peptide" evidence="2">
    <location>
        <begin position="1"/>
        <end position="23"/>
    </location>
</feature>
<dbReference type="PROSITE" id="PS51257">
    <property type="entry name" value="PROKAR_LIPOPROTEIN"/>
    <property type="match status" value="1"/>
</dbReference>
<protein>
    <submittedName>
        <fullName evidence="3">Uncharacterized protein</fullName>
    </submittedName>
</protein>
<gene>
    <name evidence="3" type="ORF">ACFSKP_18940</name>
</gene>
<name>A0ABW5D0Y4_9BACT</name>
<keyword evidence="4" id="KW-1185">Reference proteome</keyword>
<comment type="caution">
    <text evidence="3">The sequence shown here is derived from an EMBL/GenBank/DDBJ whole genome shotgun (WGS) entry which is preliminary data.</text>
</comment>
<dbReference type="RefSeq" id="WP_377497875.1">
    <property type="nucleotide sequence ID" value="NZ_JBHUIM010000003.1"/>
</dbReference>
<dbReference type="Proteomes" id="UP001597374">
    <property type="component" value="Unassembled WGS sequence"/>
</dbReference>
<proteinExistence type="predicted"/>
<feature type="chain" id="PRO_5045929901" evidence="2">
    <location>
        <begin position="24"/>
        <end position="68"/>
    </location>
</feature>
<keyword evidence="2" id="KW-0732">Signal</keyword>
<evidence type="ECO:0000256" key="1">
    <source>
        <dbReference type="SAM" id="MobiDB-lite"/>
    </source>
</evidence>
<feature type="region of interest" description="Disordered" evidence="1">
    <location>
        <begin position="44"/>
        <end position="68"/>
    </location>
</feature>